<comment type="caution">
    <text evidence="8">Lacks conserved residue(s) required for the propagation of feature annotation.</text>
</comment>
<sequence>MRCPYCFHDSTRVIESRSTEEVVRRRRECDSSDCQRRFTTYEKVEMAPLLVVKKDGKREEFSREKLLRGIIRACEKRPITVEEIETLVDAVEREVRRDYEKEVPADIIGEKSMDKLRTLDGVAYVRFASVYRQFKDVETFAQEVLGLLNQDKGERQ</sequence>
<dbReference type="HAMAP" id="MF_00440">
    <property type="entry name" value="NrdR"/>
    <property type="match status" value="1"/>
</dbReference>
<keyword evidence="6 8" id="KW-0238">DNA-binding</keyword>
<keyword evidence="7 8" id="KW-0804">Transcription</keyword>
<dbReference type="PANTHER" id="PTHR30455">
    <property type="entry name" value="TRANSCRIPTIONAL REPRESSOR NRDR"/>
    <property type="match status" value="1"/>
</dbReference>
<comment type="similarity">
    <text evidence="8">Belongs to the NrdR family.</text>
</comment>
<keyword evidence="11" id="KW-1185">Reference proteome</keyword>
<evidence type="ECO:0000259" key="9">
    <source>
        <dbReference type="PROSITE" id="PS51161"/>
    </source>
</evidence>
<accession>A0ABW5A1S8</accession>
<gene>
    <name evidence="8 10" type="primary">nrdR</name>
    <name evidence="10" type="ORF">ACFSOY_19570</name>
</gene>
<dbReference type="InterPro" id="IPR003796">
    <property type="entry name" value="RNR_NrdR-like"/>
</dbReference>
<dbReference type="Pfam" id="PF22811">
    <property type="entry name" value="Zn_ribbon_NrdR"/>
    <property type="match status" value="1"/>
</dbReference>
<reference evidence="11" key="1">
    <citation type="journal article" date="2019" name="Int. J. Syst. Evol. Microbiol.">
        <title>The Global Catalogue of Microorganisms (GCM) 10K type strain sequencing project: providing services to taxonomists for standard genome sequencing and annotation.</title>
        <authorList>
            <consortium name="The Broad Institute Genomics Platform"/>
            <consortium name="The Broad Institute Genome Sequencing Center for Infectious Disease"/>
            <person name="Wu L."/>
            <person name="Ma J."/>
        </authorList>
    </citation>
    <scope>NUCLEOTIDE SEQUENCE [LARGE SCALE GENOMIC DNA]</scope>
    <source>
        <strain evidence="11">CGMCC 1.13574</strain>
    </source>
</reference>
<dbReference type="InterPro" id="IPR055173">
    <property type="entry name" value="NrdR-like_N"/>
</dbReference>
<dbReference type="EMBL" id="JBHUIO010000012">
    <property type="protein sequence ID" value="MFD2172167.1"/>
    <property type="molecule type" value="Genomic_DNA"/>
</dbReference>
<dbReference type="Proteomes" id="UP001597343">
    <property type="component" value="Unassembled WGS sequence"/>
</dbReference>
<comment type="function">
    <text evidence="8">Negatively regulates transcription of bacterial ribonucleotide reductase nrd genes and operons by binding to NrdR-boxes.</text>
</comment>
<evidence type="ECO:0000256" key="4">
    <source>
        <dbReference type="ARBA" id="ARBA00022840"/>
    </source>
</evidence>
<dbReference type="NCBIfam" id="TIGR00244">
    <property type="entry name" value="transcriptional regulator NrdR"/>
    <property type="match status" value="1"/>
</dbReference>
<keyword evidence="4 8" id="KW-0067">ATP-binding</keyword>
<keyword evidence="1 8" id="KW-0678">Repressor</keyword>
<protein>
    <recommendedName>
        <fullName evidence="8">Transcriptional repressor NrdR</fullName>
    </recommendedName>
</protein>
<dbReference type="InterPro" id="IPR005144">
    <property type="entry name" value="ATP-cone_dom"/>
</dbReference>
<dbReference type="PROSITE" id="PS51161">
    <property type="entry name" value="ATP_CONE"/>
    <property type="match status" value="1"/>
</dbReference>
<evidence type="ECO:0000256" key="1">
    <source>
        <dbReference type="ARBA" id="ARBA00022491"/>
    </source>
</evidence>
<evidence type="ECO:0000313" key="10">
    <source>
        <dbReference type="EMBL" id="MFD2172167.1"/>
    </source>
</evidence>
<keyword evidence="3" id="KW-0862">Zinc</keyword>
<feature type="domain" description="ATP-cone" evidence="9">
    <location>
        <begin position="49"/>
        <end position="139"/>
    </location>
</feature>
<evidence type="ECO:0000313" key="11">
    <source>
        <dbReference type="Proteomes" id="UP001597343"/>
    </source>
</evidence>
<evidence type="ECO:0000256" key="2">
    <source>
        <dbReference type="ARBA" id="ARBA00022741"/>
    </source>
</evidence>
<keyword evidence="2 8" id="KW-0547">Nucleotide-binding</keyword>
<dbReference type="Pfam" id="PF03477">
    <property type="entry name" value="ATP-cone"/>
    <property type="match status" value="1"/>
</dbReference>
<evidence type="ECO:0000256" key="7">
    <source>
        <dbReference type="ARBA" id="ARBA00023163"/>
    </source>
</evidence>
<keyword evidence="5 8" id="KW-0805">Transcription regulation</keyword>
<evidence type="ECO:0000256" key="3">
    <source>
        <dbReference type="ARBA" id="ARBA00022833"/>
    </source>
</evidence>
<evidence type="ECO:0000256" key="8">
    <source>
        <dbReference type="HAMAP-Rule" id="MF_00440"/>
    </source>
</evidence>
<evidence type="ECO:0000256" key="5">
    <source>
        <dbReference type="ARBA" id="ARBA00023015"/>
    </source>
</evidence>
<proteinExistence type="inferred from homology"/>
<organism evidence="10 11">
    <name type="scientific">Tumebacillus lipolyticus</name>
    <dbReference type="NCBI Taxonomy" id="1280370"/>
    <lineage>
        <taxon>Bacteria</taxon>
        <taxon>Bacillati</taxon>
        <taxon>Bacillota</taxon>
        <taxon>Bacilli</taxon>
        <taxon>Bacillales</taxon>
        <taxon>Alicyclobacillaceae</taxon>
        <taxon>Tumebacillus</taxon>
    </lineage>
</organism>
<dbReference type="RefSeq" id="WP_386049556.1">
    <property type="nucleotide sequence ID" value="NZ_JBHUIO010000012.1"/>
</dbReference>
<name>A0ABW5A1S8_9BACL</name>
<evidence type="ECO:0000256" key="6">
    <source>
        <dbReference type="ARBA" id="ARBA00023125"/>
    </source>
</evidence>
<comment type="caution">
    <text evidence="10">The sequence shown here is derived from an EMBL/GenBank/DDBJ whole genome shotgun (WGS) entry which is preliminary data.</text>
</comment>
<dbReference type="PANTHER" id="PTHR30455:SF2">
    <property type="entry name" value="TRANSCRIPTIONAL REPRESSOR NRDR"/>
    <property type="match status" value="1"/>
</dbReference>